<evidence type="ECO:0000313" key="3">
    <source>
        <dbReference type="Proteomes" id="UP000286990"/>
    </source>
</evidence>
<accession>A0A426RLG9</accession>
<keyword evidence="3" id="KW-1185">Reference proteome</keyword>
<dbReference type="InterPro" id="IPR010496">
    <property type="entry name" value="AL/BT2_dom"/>
</dbReference>
<feature type="domain" description="3-keto-alpha-glucoside-1,2-lyase/3-keto-2-hydroxy-glucal hydratase" evidence="1">
    <location>
        <begin position="42"/>
        <end position="247"/>
    </location>
</feature>
<gene>
    <name evidence="2" type="ORF">DZC72_04530</name>
</gene>
<proteinExistence type="predicted"/>
<dbReference type="AlphaFoldDB" id="A0A426RLG9"/>
<dbReference type="Proteomes" id="UP000286990">
    <property type="component" value="Unassembled WGS sequence"/>
</dbReference>
<dbReference type="OrthoDB" id="9806233at2"/>
<comment type="caution">
    <text evidence="2">The sequence shown here is derived from an EMBL/GenBank/DDBJ whole genome shotgun (WGS) entry which is preliminary data.</text>
</comment>
<reference evidence="3" key="2">
    <citation type="submission" date="2018-12" db="EMBL/GenBank/DDBJ databases">
        <title>Maribacter lutimaris sp. nov., isolated from marine sediment.</title>
        <authorList>
            <person name="Kim K.K."/>
        </authorList>
    </citation>
    <scope>NUCLEOTIDE SEQUENCE [LARGE SCALE GENOMIC DNA]</scope>
    <source>
        <strain evidence="3">PoM-212</strain>
    </source>
</reference>
<dbReference type="GO" id="GO:0016787">
    <property type="term" value="F:hydrolase activity"/>
    <property type="evidence" value="ECO:0007669"/>
    <property type="project" value="InterPro"/>
</dbReference>
<evidence type="ECO:0000313" key="2">
    <source>
        <dbReference type="EMBL" id="RRQ49856.1"/>
    </source>
</evidence>
<dbReference type="Pfam" id="PF06439">
    <property type="entry name" value="3keto-disac_hyd"/>
    <property type="match status" value="1"/>
</dbReference>
<dbReference type="RefSeq" id="WP_125221674.1">
    <property type="nucleotide sequence ID" value="NZ_QUSX01000001.1"/>
</dbReference>
<organism evidence="2 3">
    <name type="scientific">Maribacter algicola</name>
    <dbReference type="NCBI Taxonomy" id="2498892"/>
    <lineage>
        <taxon>Bacteria</taxon>
        <taxon>Pseudomonadati</taxon>
        <taxon>Bacteroidota</taxon>
        <taxon>Flavobacteriia</taxon>
        <taxon>Flavobacteriales</taxon>
        <taxon>Flavobacteriaceae</taxon>
        <taxon>Maribacter</taxon>
    </lineage>
</organism>
<dbReference type="EMBL" id="QUSX01000001">
    <property type="protein sequence ID" value="RRQ49856.1"/>
    <property type="molecule type" value="Genomic_DNA"/>
</dbReference>
<dbReference type="Gene3D" id="2.60.120.560">
    <property type="entry name" value="Exo-inulinase, domain 1"/>
    <property type="match status" value="1"/>
</dbReference>
<name>A0A426RLG9_9FLAO</name>
<evidence type="ECO:0000259" key="1">
    <source>
        <dbReference type="Pfam" id="PF06439"/>
    </source>
</evidence>
<protein>
    <submittedName>
        <fullName evidence="2">DUF1080 domain-containing protein</fullName>
    </submittedName>
</protein>
<sequence length="249" mass="27946">MKNIFRKAVLALLILGCKEVKKENTPTVEEMDETAEMSMGNEWTSLFDGESFTGWHEYLKDNVSDNWKIEDGAMVFYPPESRESGNQFNLVSDNSYTDFILSIDWKIAQNGNSGVMWGVNEMKDLGQPYLTGPEIQVLDNEGHPDGKNGTSHQSGALYDMVSPTKDVTKPVGEWNTMVITINHKTNEGSVELNGETVVEFPVNDPKWGEMVANSKFAEWEHFAKYPTGKIALQDHGDGVAYKNIKIKEL</sequence>
<reference evidence="3" key="1">
    <citation type="submission" date="2018-08" db="EMBL/GenBank/DDBJ databases">
        <authorList>
            <person name="Khan S.A."/>
            <person name="J S.E."/>
        </authorList>
    </citation>
    <scope>NUCLEOTIDE SEQUENCE [LARGE SCALE GENOMIC DNA]</scope>
    <source>
        <strain evidence="3">PoM-212</strain>
    </source>
</reference>